<sequence length="123" mass="13850">MNPEEFIISYETALGTQDWKVVAPLVAENVSVTFSNGTVHIGKENVQKAFEKNFSLIKNEKYVVENVQWLLKDTMYAVYVFEFSWTGIIHGKSASGNGVGTSVIIKEDAQWKLLTEHLGRKPN</sequence>
<accession>A0A238VSY8</accession>
<dbReference type="Gene3D" id="3.10.450.50">
    <property type="match status" value="1"/>
</dbReference>
<dbReference type="EMBL" id="FZNY01000001">
    <property type="protein sequence ID" value="SNR37356.1"/>
    <property type="molecule type" value="Genomic_DNA"/>
</dbReference>
<dbReference type="InterPro" id="IPR032710">
    <property type="entry name" value="NTF2-like_dom_sf"/>
</dbReference>
<evidence type="ECO:0000259" key="1">
    <source>
        <dbReference type="Pfam" id="PF14534"/>
    </source>
</evidence>
<dbReference type="GO" id="GO:0016853">
    <property type="term" value="F:isomerase activity"/>
    <property type="evidence" value="ECO:0007669"/>
    <property type="project" value="UniProtKB-KW"/>
</dbReference>
<dbReference type="SUPFAM" id="SSF54427">
    <property type="entry name" value="NTF2-like"/>
    <property type="match status" value="1"/>
</dbReference>
<dbReference type="AlphaFoldDB" id="A0A238VSY8"/>
<dbReference type="InterPro" id="IPR027843">
    <property type="entry name" value="DUF4440"/>
</dbReference>
<evidence type="ECO:0000313" key="3">
    <source>
        <dbReference type="Proteomes" id="UP000198379"/>
    </source>
</evidence>
<name>A0A238VSY8_9FLAO</name>
<evidence type="ECO:0000313" key="2">
    <source>
        <dbReference type="EMBL" id="SNR37356.1"/>
    </source>
</evidence>
<organism evidence="2 3">
    <name type="scientific">Dokdonia pacifica</name>
    <dbReference type="NCBI Taxonomy" id="1627892"/>
    <lineage>
        <taxon>Bacteria</taxon>
        <taxon>Pseudomonadati</taxon>
        <taxon>Bacteroidota</taxon>
        <taxon>Flavobacteriia</taxon>
        <taxon>Flavobacteriales</taxon>
        <taxon>Flavobacteriaceae</taxon>
        <taxon>Dokdonia</taxon>
    </lineage>
</organism>
<reference evidence="2 3" key="1">
    <citation type="submission" date="2017-06" db="EMBL/GenBank/DDBJ databases">
        <authorList>
            <person name="Kim H.J."/>
            <person name="Triplett B.A."/>
        </authorList>
    </citation>
    <scope>NUCLEOTIDE SEQUENCE [LARGE SCALE GENOMIC DNA]</scope>
    <source>
        <strain evidence="2 3">DSM 25597</strain>
    </source>
</reference>
<keyword evidence="2" id="KW-0413">Isomerase</keyword>
<gene>
    <name evidence="2" type="ORF">SAMN06265376_101312</name>
</gene>
<feature type="domain" description="DUF4440" evidence="1">
    <location>
        <begin position="10"/>
        <end position="113"/>
    </location>
</feature>
<proteinExistence type="predicted"/>
<dbReference type="Pfam" id="PF14534">
    <property type="entry name" value="DUF4440"/>
    <property type="match status" value="1"/>
</dbReference>
<protein>
    <submittedName>
        <fullName evidence="2">Ketosteroid isomerase homolog</fullName>
    </submittedName>
</protein>
<keyword evidence="3" id="KW-1185">Reference proteome</keyword>
<dbReference type="Proteomes" id="UP000198379">
    <property type="component" value="Unassembled WGS sequence"/>
</dbReference>